<keyword evidence="4 8" id="KW-0238">DNA-binding</keyword>
<feature type="compositionally biased region" description="Low complexity" evidence="10">
    <location>
        <begin position="149"/>
        <end position="166"/>
    </location>
</feature>
<evidence type="ECO:0000256" key="6">
    <source>
        <dbReference type="ARBA" id="ARBA00023163"/>
    </source>
</evidence>
<name>A0AAW0U1Q5_SCYPA</name>
<dbReference type="GO" id="GO:0000978">
    <property type="term" value="F:RNA polymerase II cis-regulatory region sequence-specific DNA binding"/>
    <property type="evidence" value="ECO:0007669"/>
    <property type="project" value="TreeGrafter"/>
</dbReference>
<feature type="domain" description="OAR" evidence="12">
    <location>
        <begin position="439"/>
        <end position="452"/>
    </location>
</feature>
<dbReference type="AlphaFoldDB" id="A0AAW0U1Q5"/>
<feature type="compositionally biased region" description="Gly residues" evidence="10">
    <location>
        <begin position="199"/>
        <end position="227"/>
    </location>
</feature>
<evidence type="ECO:0000313" key="14">
    <source>
        <dbReference type="Proteomes" id="UP001487740"/>
    </source>
</evidence>
<dbReference type="FunFam" id="1.10.10.60:FF:000071">
    <property type="entry name" value="Retinal homeobox gene 2"/>
    <property type="match status" value="1"/>
</dbReference>
<sequence length="462" mass="47692">MALTTAEPGQAAAPLPRAPAHTLDLDARHRLESRHRDFENSFVSERKYPYPEAPPQDTKFPLEAAKPAAELAAELKRSEAAAKVALERYEGSVGGGGGGGGGPGVVGSGGPGTGALTAASCPSHTIDAILGLRSPLKGSPSPPHLHGLNNNTSTNNMNMATAASPARGGGGGGRVGGGRDDGGDTDDSSTATPPEDARGTGGGGSGGGGGAGDGRGGGGDGGLGGEGTQDLGSDAKKKHRRNRTTFTTYQLHELERAFEKSHYPDVYSREELALKVNLPEVRVQVWFQNRRAKWRRQEKMEQAQLRLHEQSMGLLHRPPGPPGPLDHFFPPLLPGLPGLQGLQSTMPSIHGGLSSMGGSVPSLPGFLTHPHAAYPSYLTPPTSSAMGVAPPPPQAIAASTAPPTFTTPPLPISPPLPPPPAAQERSSSPGSPEEDLRSSSIVALRLRAKEHLESLVKTSALV</sequence>
<keyword evidence="6" id="KW-0804">Transcription</keyword>
<dbReference type="PROSITE" id="PS00027">
    <property type="entry name" value="HOMEOBOX_1"/>
    <property type="match status" value="1"/>
</dbReference>
<feature type="domain" description="Homeobox" evidence="11">
    <location>
        <begin position="237"/>
        <end position="297"/>
    </location>
</feature>
<keyword evidence="14" id="KW-1185">Reference proteome</keyword>
<protein>
    <recommendedName>
        <fullName evidence="15">Retinal homeobox protein Rx</fullName>
    </recommendedName>
</protein>
<keyword evidence="3" id="KW-0805">Transcription regulation</keyword>
<dbReference type="SMART" id="SM00389">
    <property type="entry name" value="HOX"/>
    <property type="match status" value="1"/>
</dbReference>
<evidence type="ECO:0000259" key="11">
    <source>
        <dbReference type="PROSITE" id="PS50071"/>
    </source>
</evidence>
<keyword evidence="7 8" id="KW-0539">Nucleus</keyword>
<evidence type="ECO:0000313" key="13">
    <source>
        <dbReference type="EMBL" id="KAK8393620.1"/>
    </source>
</evidence>
<dbReference type="InterPro" id="IPR043562">
    <property type="entry name" value="RAX/RAX2"/>
</dbReference>
<comment type="caution">
    <text evidence="13">The sequence shown here is derived from an EMBL/GenBank/DDBJ whole genome shotgun (WGS) entry which is preliminary data.</text>
</comment>
<evidence type="ECO:0008006" key="15">
    <source>
        <dbReference type="Google" id="ProtNLM"/>
    </source>
</evidence>
<keyword evidence="5 8" id="KW-0371">Homeobox</keyword>
<dbReference type="EMBL" id="JARAKH010000020">
    <property type="protein sequence ID" value="KAK8393620.1"/>
    <property type="molecule type" value="Genomic_DNA"/>
</dbReference>
<feature type="region of interest" description="Disordered" evidence="10">
    <location>
        <begin position="1"/>
        <end position="23"/>
    </location>
</feature>
<evidence type="ECO:0000256" key="8">
    <source>
        <dbReference type="PROSITE-ProRule" id="PRU00108"/>
    </source>
</evidence>
<dbReference type="Gene3D" id="1.10.10.60">
    <property type="entry name" value="Homeodomain-like"/>
    <property type="match status" value="1"/>
</dbReference>
<feature type="region of interest" description="Disordered" evidence="10">
    <location>
        <begin position="132"/>
        <end position="244"/>
    </location>
</feature>
<dbReference type="InterPro" id="IPR009057">
    <property type="entry name" value="Homeodomain-like_sf"/>
</dbReference>
<accession>A0AAW0U1Q5</accession>
<feature type="compositionally biased region" description="Gly residues" evidence="10">
    <location>
        <begin position="167"/>
        <end position="176"/>
    </location>
</feature>
<evidence type="ECO:0000256" key="2">
    <source>
        <dbReference type="ARBA" id="ARBA00006503"/>
    </source>
</evidence>
<dbReference type="PROSITE" id="PS50803">
    <property type="entry name" value="OAR"/>
    <property type="match status" value="1"/>
</dbReference>
<dbReference type="PROSITE" id="PS50071">
    <property type="entry name" value="HOMEOBOX_2"/>
    <property type="match status" value="1"/>
</dbReference>
<feature type="region of interest" description="Disordered" evidence="10">
    <location>
        <begin position="36"/>
        <end position="59"/>
    </location>
</feature>
<dbReference type="CDD" id="cd00086">
    <property type="entry name" value="homeodomain"/>
    <property type="match status" value="1"/>
</dbReference>
<dbReference type="InterPro" id="IPR017970">
    <property type="entry name" value="Homeobox_CS"/>
</dbReference>
<dbReference type="PANTHER" id="PTHR46271">
    <property type="entry name" value="HOMEOBOX PROTEIN, PUTATIVE-RELATED"/>
    <property type="match status" value="1"/>
</dbReference>
<feature type="compositionally biased region" description="Pro residues" evidence="10">
    <location>
        <begin position="405"/>
        <end position="421"/>
    </location>
</feature>
<comment type="similarity">
    <text evidence="2">Belongs to the paired homeobox family. Bicoid subfamily.</text>
</comment>
<dbReference type="Proteomes" id="UP001487740">
    <property type="component" value="Unassembled WGS sequence"/>
</dbReference>
<feature type="region of interest" description="Disordered" evidence="10">
    <location>
        <begin position="383"/>
        <end position="438"/>
    </location>
</feature>
<reference evidence="13 14" key="1">
    <citation type="submission" date="2023-03" db="EMBL/GenBank/DDBJ databases">
        <title>High-quality genome of Scylla paramamosain provides insights in environmental adaptation.</title>
        <authorList>
            <person name="Zhang L."/>
        </authorList>
    </citation>
    <scope>NUCLEOTIDE SEQUENCE [LARGE SCALE GENOMIC DNA]</scope>
    <source>
        <strain evidence="13">LZ_2023a</strain>
        <tissue evidence="13">Muscle</tissue>
    </source>
</reference>
<organism evidence="13 14">
    <name type="scientific">Scylla paramamosain</name>
    <name type="common">Mud crab</name>
    <dbReference type="NCBI Taxonomy" id="85552"/>
    <lineage>
        <taxon>Eukaryota</taxon>
        <taxon>Metazoa</taxon>
        <taxon>Ecdysozoa</taxon>
        <taxon>Arthropoda</taxon>
        <taxon>Crustacea</taxon>
        <taxon>Multicrustacea</taxon>
        <taxon>Malacostraca</taxon>
        <taxon>Eumalacostraca</taxon>
        <taxon>Eucarida</taxon>
        <taxon>Decapoda</taxon>
        <taxon>Pleocyemata</taxon>
        <taxon>Brachyura</taxon>
        <taxon>Eubrachyura</taxon>
        <taxon>Portunoidea</taxon>
        <taxon>Portunidae</taxon>
        <taxon>Portuninae</taxon>
        <taxon>Scylla</taxon>
    </lineage>
</organism>
<comment type="subcellular location">
    <subcellularLocation>
        <location evidence="1 8 9">Nucleus</location>
    </subcellularLocation>
</comment>
<evidence type="ECO:0000256" key="10">
    <source>
        <dbReference type="SAM" id="MobiDB-lite"/>
    </source>
</evidence>
<dbReference type="InterPro" id="IPR001356">
    <property type="entry name" value="HD"/>
</dbReference>
<dbReference type="GO" id="GO:0005634">
    <property type="term" value="C:nucleus"/>
    <property type="evidence" value="ECO:0007669"/>
    <property type="project" value="UniProtKB-SubCell"/>
</dbReference>
<evidence type="ECO:0000256" key="5">
    <source>
        <dbReference type="ARBA" id="ARBA00023155"/>
    </source>
</evidence>
<evidence type="ECO:0000256" key="9">
    <source>
        <dbReference type="RuleBase" id="RU000682"/>
    </source>
</evidence>
<dbReference type="InterPro" id="IPR003654">
    <property type="entry name" value="OAR_dom"/>
</dbReference>
<feature type="DNA-binding region" description="Homeobox" evidence="8">
    <location>
        <begin position="239"/>
        <end position="298"/>
    </location>
</feature>
<dbReference type="GO" id="GO:0000981">
    <property type="term" value="F:DNA-binding transcription factor activity, RNA polymerase II-specific"/>
    <property type="evidence" value="ECO:0007669"/>
    <property type="project" value="InterPro"/>
</dbReference>
<evidence type="ECO:0000256" key="1">
    <source>
        <dbReference type="ARBA" id="ARBA00004123"/>
    </source>
</evidence>
<feature type="compositionally biased region" description="Low complexity" evidence="10">
    <location>
        <begin position="395"/>
        <end position="404"/>
    </location>
</feature>
<dbReference type="SUPFAM" id="SSF46689">
    <property type="entry name" value="Homeodomain-like"/>
    <property type="match status" value="1"/>
</dbReference>
<dbReference type="PANTHER" id="PTHR46271:SF4">
    <property type="entry name" value="HOMEOBOX PROTEIN, PUTATIVE-RELATED"/>
    <property type="match status" value="1"/>
</dbReference>
<feature type="compositionally biased region" description="Basic and acidic residues" evidence="10">
    <location>
        <begin position="36"/>
        <end position="49"/>
    </location>
</feature>
<evidence type="ECO:0000259" key="12">
    <source>
        <dbReference type="PROSITE" id="PS50803"/>
    </source>
</evidence>
<dbReference type="Pfam" id="PF03826">
    <property type="entry name" value="OAR"/>
    <property type="match status" value="1"/>
</dbReference>
<evidence type="ECO:0000256" key="3">
    <source>
        <dbReference type="ARBA" id="ARBA00023015"/>
    </source>
</evidence>
<gene>
    <name evidence="13" type="ORF">O3P69_006740</name>
</gene>
<dbReference type="Pfam" id="PF00046">
    <property type="entry name" value="Homeodomain"/>
    <property type="match status" value="1"/>
</dbReference>
<evidence type="ECO:0000256" key="4">
    <source>
        <dbReference type="ARBA" id="ARBA00023125"/>
    </source>
</evidence>
<dbReference type="GO" id="GO:0045944">
    <property type="term" value="P:positive regulation of transcription by RNA polymerase II"/>
    <property type="evidence" value="ECO:0007669"/>
    <property type="project" value="InterPro"/>
</dbReference>
<evidence type="ECO:0000256" key="7">
    <source>
        <dbReference type="ARBA" id="ARBA00023242"/>
    </source>
</evidence>
<proteinExistence type="inferred from homology"/>